<evidence type="ECO:0000313" key="2">
    <source>
        <dbReference type="Proteomes" id="UP000184130"/>
    </source>
</evidence>
<evidence type="ECO:0008006" key="3">
    <source>
        <dbReference type="Google" id="ProtNLM"/>
    </source>
</evidence>
<reference evidence="1 2" key="1">
    <citation type="submission" date="2016-11" db="EMBL/GenBank/DDBJ databases">
        <authorList>
            <person name="Jaros S."/>
            <person name="Januszkiewicz K."/>
            <person name="Wedrychowicz H."/>
        </authorList>
    </citation>
    <scope>NUCLEOTIDE SEQUENCE [LARGE SCALE GENOMIC DNA]</scope>
    <source>
        <strain evidence="1 2">KHT3</strain>
    </source>
</reference>
<dbReference type="Proteomes" id="UP000184130">
    <property type="component" value="Unassembled WGS sequence"/>
</dbReference>
<dbReference type="AlphaFoldDB" id="A0A1M6YP49"/>
<proteinExistence type="predicted"/>
<gene>
    <name evidence="1" type="ORF">SAMN05216463_13033</name>
</gene>
<name>A0A1M6YP49_XYLRU</name>
<dbReference type="PROSITE" id="PS51257">
    <property type="entry name" value="PROKAR_LIPOPROTEIN"/>
    <property type="match status" value="1"/>
</dbReference>
<accession>A0A1M6YP49</accession>
<organism evidence="1 2">
    <name type="scientific">Xylanibacter ruminicola</name>
    <name type="common">Prevotella ruminicola</name>
    <dbReference type="NCBI Taxonomy" id="839"/>
    <lineage>
        <taxon>Bacteria</taxon>
        <taxon>Pseudomonadati</taxon>
        <taxon>Bacteroidota</taxon>
        <taxon>Bacteroidia</taxon>
        <taxon>Bacteroidales</taxon>
        <taxon>Prevotellaceae</taxon>
        <taxon>Xylanibacter</taxon>
    </lineage>
</organism>
<dbReference type="EMBL" id="FRBD01000030">
    <property type="protein sequence ID" value="SHL19987.1"/>
    <property type="molecule type" value="Genomic_DNA"/>
</dbReference>
<sequence>MKRNRILNMVMAAGIILFAMIVSMSFTACSVFDQ</sequence>
<evidence type="ECO:0000313" key="1">
    <source>
        <dbReference type="EMBL" id="SHL19987.1"/>
    </source>
</evidence>
<protein>
    <recommendedName>
        <fullName evidence="3">Lipoprotein</fullName>
    </recommendedName>
</protein>